<dbReference type="Proteomes" id="UP000266841">
    <property type="component" value="Unassembled WGS sequence"/>
</dbReference>
<sequence>MKHDDDEGERERSERNRRNSGRTNLSFVFSGSARSPSCAAEKGQGRYSRAVLKFVSSDRRTAAALLPARLAAVLLAGSRRGRRSDCSRFHCWFRLSCSFDFRWSQARSCRASKRPFSEVAAFFFWRAEVGRKNHAPVILNSRVPRGGREGGRKRKGKRERE</sequence>
<name>K0S9G8_THAOC</name>
<organism evidence="2 3">
    <name type="scientific">Thalassiosira oceanica</name>
    <name type="common">Marine diatom</name>
    <dbReference type="NCBI Taxonomy" id="159749"/>
    <lineage>
        <taxon>Eukaryota</taxon>
        <taxon>Sar</taxon>
        <taxon>Stramenopiles</taxon>
        <taxon>Ochrophyta</taxon>
        <taxon>Bacillariophyta</taxon>
        <taxon>Coscinodiscophyceae</taxon>
        <taxon>Thalassiosirophycidae</taxon>
        <taxon>Thalassiosirales</taxon>
        <taxon>Thalassiosiraceae</taxon>
        <taxon>Thalassiosira</taxon>
    </lineage>
</organism>
<dbReference type="EMBL" id="AGNL01034105">
    <property type="protein sequence ID" value="EJK55402.1"/>
    <property type="molecule type" value="Genomic_DNA"/>
</dbReference>
<evidence type="ECO:0000313" key="2">
    <source>
        <dbReference type="EMBL" id="EJK55402.1"/>
    </source>
</evidence>
<accession>K0S9G8</accession>
<feature type="region of interest" description="Disordered" evidence="1">
    <location>
        <begin position="140"/>
        <end position="161"/>
    </location>
</feature>
<protein>
    <submittedName>
        <fullName evidence="2">Uncharacterized protein</fullName>
    </submittedName>
</protein>
<feature type="compositionally biased region" description="Basic residues" evidence="1">
    <location>
        <begin position="151"/>
        <end position="161"/>
    </location>
</feature>
<dbReference type="AlphaFoldDB" id="K0S9G8"/>
<reference evidence="2 3" key="1">
    <citation type="journal article" date="2012" name="Genome Biol.">
        <title>Genome and low-iron response of an oceanic diatom adapted to chronic iron limitation.</title>
        <authorList>
            <person name="Lommer M."/>
            <person name="Specht M."/>
            <person name="Roy A.S."/>
            <person name="Kraemer L."/>
            <person name="Andreson R."/>
            <person name="Gutowska M.A."/>
            <person name="Wolf J."/>
            <person name="Bergner S.V."/>
            <person name="Schilhabel M.B."/>
            <person name="Klostermeier U.C."/>
            <person name="Beiko R.G."/>
            <person name="Rosenstiel P."/>
            <person name="Hippler M."/>
            <person name="Laroche J."/>
        </authorList>
    </citation>
    <scope>NUCLEOTIDE SEQUENCE [LARGE SCALE GENOMIC DNA]</scope>
    <source>
        <strain evidence="2 3">CCMP1005</strain>
    </source>
</reference>
<evidence type="ECO:0000256" key="1">
    <source>
        <dbReference type="SAM" id="MobiDB-lite"/>
    </source>
</evidence>
<comment type="caution">
    <text evidence="2">The sequence shown here is derived from an EMBL/GenBank/DDBJ whole genome shotgun (WGS) entry which is preliminary data.</text>
</comment>
<proteinExistence type="predicted"/>
<evidence type="ECO:0000313" key="3">
    <source>
        <dbReference type="Proteomes" id="UP000266841"/>
    </source>
</evidence>
<feature type="region of interest" description="Disordered" evidence="1">
    <location>
        <begin position="1"/>
        <end position="24"/>
    </location>
</feature>
<keyword evidence="3" id="KW-1185">Reference proteome</keyword>
<feature type="compositionally biased region" description="Basic and acidic residues" evidence="1">
    <location>
        <begin position="1"/>
        <end position="17"/>
    </location>
</feature>
<gene>
    <name evidence="2" type="ORF">THAOC_24872</name>
</gene>